<evidence type="ECO:0000313" key="1">
    <source>
        <dbReference type="EMBL" id="ACJ31485.1"/>
    </source>
</evidence>
<sequence>MVAPRNAPQFFQSNCDVNWLSAADQPAGVLSLGGGLFY</sequence>
<organism evidence="1 2">
    <name type="scientific">Shewanella piezotolerans (strain WP3 / JCM 13877)</name>
    <dbReference type="NCBI Taxonomy" id="225849"/>
    <lineage>
        <taxon>Bacteria</taxon>
        <taxon>Pseudomonadati</taxon>
        <taxon>Pseudomonadota</taxon>
        <taxon>Gammaproteobacteria</taxon>
        <taxon>Alteromonadales</taxon>
        <taxon>Shewanellaceae</taxon>
        <taxon>Shewanella</taxon>
    </lineage>
</organism>
<protein>
    <submittedName>
        <fullName evidence="1">Uncharacterized protein</fullName>
    </submittedName>
</protein>
<dbReference type="AlphaFoldDB" id="B8CV09"/>
<accession>B8CV09</accession>
<keyword evidence="2" id="KW-1185">Reference proteome</keyword>
<reference evidence="1 2" key="1">
    <citation type="journal article" date="2008" name="PLoS ONE">
        <title>Environmental adaptation: genomic analysis of the piezotolerant and psychrotolerant deep-sea iron reducing bacterium Shewanella piezotolerans WP3.</title>
        <authorList>
            <person name="Wang F."/>
            <person name="Wang J."/>
            <person name="Jian H."/>
            <person name="Zhang B."/>
            <person name="Li S."/>
            <person name="Wang F."/>
            <person name="Zeng X."/>
            <person name="Gao L."/>
            <person name="Bartlett D.H."/>
            <person name="Yu J."/>
            <person name="Hu S."/>
            <person name="Xiao X."/>
        </authorList>
    </citation>
    <scope>NUCLEOTIDE SEQUENCE [LARGE SCALE GENOMIC DNA]</scope>
    <source>
        <strain evidence="2">WP3 / JCM 13877</strain>
    </source>
</reference>
<gene>
    <name evidence="1" type="ordered locus">swp_4863</name>
</gene>
<name>B8CV09_SHEPW</name>
<dbReference type="Proteomes" id="UP000000753">
    <property type="component" value="Chromosome"/>
</dbReference>
<dbReference type="HOGENOM" id="CLU_3332933_0_0_6"/>
<evidence type="ECO:0000313" key="2">
    <source>
        <dbReference type="Proteomes" id="UP000000753"/>
    </source>
</evidence>
<proteinExistence type="predicted"/>
<dbReference type="KEGG" id="swp:swp_4863"/>
<dbReference type="EMBL" id="CP000472">
    <property type="protein sequence ID" value="ACJ31485.1"/>
    <property type="molecule type" value="Genomic_DNA"/>
</dbReference>